<dbReference type="GO" id="GO:0001956">
    <property type="term" value="P:positive regulation of neurotransmitter secretion"/>
    <property type="evidence" value="ECO:0007669"/>
    <property type="project" value="TreeGrafter"/>
</dbReference>
<comment type="caution">
    <text evidence="2">The sequence shown here is derived from an EMBL/GenBank/DDBJ whole genome shotgun (WGS) entry which is preliminary data.</text>
</comment>
<dbReference type="GO" id="GO:0006887">
    <property type="term" value="P:exocytosis"/>
    <property type="evidence" value="ECO:0007669"/>
    <property type="project" value="UniProtKB-KW"/>
</dbReference>
<gene>
    <name evidence="2" type="ORF">JZ751_015130</name>
</gene>
<dbReference type="EMBL" id="JAFBMS010000025">
    <property type="protein sequence ID" value="KAG9342914.1"/>
    <property type="molecule type" value="Genomic_DNA"/>
</dbReference>
<dbReference type="GO" id="GO:0099503">
    <property type="term" value="C:secretory vesicle"/>
    <property type="evidence" value="ECO:0007669"/>
    <property type="project" value="TreeGrafter"/>
</dbReference>
<dbReference type="GO" id="GO:0005886">
    <property type="term" value="C:plasma membrane"/>
    <property type="evidence" value="ECO:0007669"/>
    <property type="project" value="TreeGrafter"/>
</dbReference>
<evidence type="ECO:0000313" key="3">
    <source>
        <dbReference type="Proteomes" id="UP000824540"/>
    </source>
</evidence>
<keyword evidence="3" id="KW-1185">Reference proteome</keyword>
<proteinExistence type="predicted"/>
<dbReference type="AlphaFoldDB" id="A0A8T2NS03"/>
<reference evidence="2" key="1">
    <citation type="thesis" date="2021" institute="BYU ScholarsArchive" country="Provo, UT, USA">
        <title>Applications of and Algorithms for Genome Assembly and Genomic Analyses with an Emphasis on Marine Teleosts.</title>
        <authorList>
            <person name="Pickett B.D."/>
        </authorList>
    </citation>
    <scope>NUCLEOTIDE SEQUENCE</scope>
    <source>
        <strain evidence="2">HI-2016</strain>
    </source>
</reference>
<keyword evidence="1" id="KW-0268">Exocytosis</keyword>
<evidence type="ECO:0000256" key="1">
    <source>
        <dbReference type="ARBA" id="ARBA00022483"/>
    </source>
</evidence>
<dbReference type="Proteomes" id="UP000824540">
    <property type="component" value="Unassembled WGS sequence"/>
</dbReference>
<feature type="non-terminal residue" evidence="2">
    <location>
        <position position="1"/>
    </location>
</feature>
<organism evidence="2 3">
    <name type="scientific">Albula glossodonta</name>
    <name type="common">roundjaw bonefish</name>
    <dbReference type="NCBI Taxonomy" id="121402"/>
    <lineage>
        <taxon>Eukaryota</taxon>
        <taxon>Metazoa</taxon>
        <taxon>Chordata</taxon>
        <taxon>Craniata</taxon>
        <taxon>Vertebrata</taxon>
        <taxon>Euteleostomi</taxon>
        <taxon>Actinopterygii</taxon>
        <taxon>Neopterygii</taxon>
        <taxon>Teleostei</taxon>
        <taxon>Albuliformes</taxon>
        <taxon>Albulidae</taxon>
        <taxon>Albula</taxon>
    </lineage>
</organism>
<name>A0A8T2NS03_9TELE</name>
<dbReference type="GO" id="GO:0031902">
    <property type="term" value="C:late endosome membrane"/>
    <property type="evidence" value="ECO:0007669"/>
    <property type="project" value="TreeGrafter"/>
</dbReference>
<dbReference type="GO" id="GO:0032588">
    <property type="term" value="C:trans-Golgi network membrane"/>
    <property type="evidence" value="ECO:0007669"/>
    <property type="project" value="TreeGrafter"/>
</dbReference>
<dbReference type="InterPro" id="IPR052095">
    <property type="entry name" value="UNC-13_domain"/>
</dbReference>
<dbReference type="Gene3D" id="1.10.357.50">
    <property type="match status" value="1"/>
</dbReference>
<protein>
    <submittedName>
        <fullName evidence="2">Uncharacterized protein</fullName>
    </submittedName>
</protein>
<dbReference type="PANTHER" id="PTHR45999">
    <property type="entry name" value="UNC-13-4A, ISOFORM B"/>
    <property type="match status" value="1"/>
</dbReference>
<dbReference type="OrthoDB" id="7976202at2759"/>
<dbReference type="GO" id="GO:0000149">
    <property type="term" value="F:SNARE binding"/>
    <property type="evidence" value="ECO:0007669"/>
    <property type="project" value="TreeGrafter"/>
</dbReference>
<dbReference type="PANTHER" id="PTHR45999:SF1">
    <property type="entry name" value="BAI1-ASSOCIATED PROTEIN 3"/>
    <property type="match status" value="1"/>
</dbReference>
<dbReference type="GO" id="GO:0055038">
    <property type="term" value="C:recycling endosome membrane"/>
    <property type="evidence" value="ECO:0007669"/>
    <property type="project" value="TreeGrafter"/>
</dbReference>
<dbReference type="GO" id="GO:0098793">
    <property type="term" value="C:presynapse"/>
    <property type="evidence" value="ECO:0007669"/>
    <property type="project" value="GOC"/>
</dbReference>
<dbReference type="GO" id="GO:1905413">
    <property type="term" value="P:regulation of dense core granule exocytosis"/>
    <property type="evidence" value="ECO:0007669"/>
    <property type="project" value="TreeGrafter"/>
</dbReference>
<sequence length="132" mass="15004">MAPVHSLAKHSSSAVDVTSCFTQVRDFWDFCSAAVCYCELIKRKIERSQPGHNPKTLTVQLCIALNNIEHVRVFLGNLPRDLDWRGLEQAMEESCGAEGKEQVNKALNAQLYNVDMDLQREAKRMNTHLTDR</sequence>
<evidence type="ECO:0000313" key="2">
    <source>
        <dbReference type="EMBL" id="KAG9342914.1"/>
    </source>
</evidence>
<accession>A0A8T2NS03</accession>